<organism evidence="2 3">
    <name type="scientific">Ceratopteris richardii</name>
    <name type="common">Triangle waterfern</name>
    <dbReference type="NCBI Taxonomy" id="49495"/>
    <lineage>
        <taxon>Eukaryota</taxon>
        <taxon>Viridiplantae</taxon>
        <taxon>Streptophyta</taxon>
        <taxon>Embryophyta</taxon>
        <taxon>Tracheophyta</taxon>
        <taxon>Polypodiopsida</taxon>
        <taxon>Polypodiidae</taxon>
        <taxon>Polypodiales</taxon>
        <taxon>Pteridineae</taxon>
        <taxon>Pteridaceae</taxon>
        <taxon>Parkerioideae</taxon>
        <taxon>Ceratopteris</taxon>
    </lineage>
</organism>
<proteinExistence type="predicted"/>
<evidence type="ECO:0008006" key="4">
    <source>
        <dbReference type="Google" id="ProtNLM"/>
    </source>
</evidence>
<keyword evidence="1" id="KW-0732">Signal</keyword>
<dbReference type="AlphaFoldDB" id="A0A8T2Q1G9"/>
<protein>
    <recommendedName>
        <fullName evidence="4">Secreted protein</fullName>
    </recommendedName>
</protein>
<keyword evidence="3" id="KW-1185">Reference proteome</keyword>
<evidence type="ECO:0000313" key="2">
    <source>
        <dbReference type="EMBL" id="KAH7277499.1"/>
    </source>
</evidence>
<name>A0A8T2Q1G9_CERRI</name>
<feature type="signal peptide" evidence="1">
    <location>
        <begin position="1"/>
        <end position="17"/>
    </location>
</feature>
<feature type="chain" id="PRO_5035816565" description="Secreted protein" evidence="1">
    <location>
        <begin position="18"/>
        <end position="93"/>
    </location>
</feature>
<sequence length="93" mass="10753">MRLVVLLLFWLLVRVESLHNIRCAFWLVVFLHNERICISLLPCSFLSEEAILCQKKHSDYGSELELVGRILRILIAGEAYQSCMLTYCGFNSC</sequence>
<evidence type="ECO:0000256" key="1">
    <source>
        <dbReference type="SAM" id="SignalP"/>
    </source>
</evidence>
<accession>A0A8T2Q1G9</accession>
<dbReference type="EMBL" id="CM035444">
    <property type="protein sequence ID" value="KAH7277499.1"/>
    <property type="molecule type" value="Genomic_DNA"/>
</dbReference>
<evidence type="ECO:0000313" key="3">
    <source>
        <dbReference type="Proteomes" id="UP000825935"/>
    </source>
</evidence>
<gene>
    <name evidence="2" type="ORF">KP509_39G054300</name>
</gene>
<dbReference type="Proteomes" id="UP000825935">
    <property type="component" value="Chromosome 39"/>
</dbReference>
<comment type="caution">
    <text evidence="2">The sequence shown here is derived from an EMBL/GenBank/DDBJ whole genome shotgun (WGS) entry which is preliminary data.</text>
</comment>
<reference evidence="2" key="1">
    <citation type="submission" date="2021-08" db="EMBL/GenBank/DDBJ databases">
        <title>WGS assembly of Ceratopteris richardii.</title>
        <authorList>
            <person name="Marchant D.B."/>
            <person name="Chen G."/>
            <person name="Jenkins J."/>
            <person name="Shu S."/>
            <person name="Leebens-Mack J."/>
            <person name="Grimwood J."/>
            <person name="Schmutz J."/>
            <person name="Soltis P."/>
            <person name="Soltis D."/>
            <person name="Chen Z.-H."/>
        </authorList>
    </citation>
    <scope>NUCLEOTIDE SEQUENCE</scope>
    <source>
        <strain evidence="2">Whitten #5841</strain>
        <tissue evidence="2">Leaf</tissue>
    </source>
</reference>